<comment type="caution">
    <text evidence="2">The sequence shown here is derived from an EMBL/GenBank/DDBJ whole genome shotgun (WGS) entry which is preliminary data.</text>
</comment>
<sequence>MCDNKLECRTKLSREGSGKANLAETENEVSLLMVCHAKEDTHKNLWYLDTGCSNHMFGDKYAFSDFDESFRDSVKFGDNSKVSRRGKRKGNNSNKRKFDSNYIHIISNVLFILDLRITLLSIGQLQEK</sequence>
<name>A0AAD7LJZ0_QUISA</name>
<organism evidence="2 3">
    <name type="scientific">Quillaja saponaria</name>
    <name type="common">Soap bark tree</name>
    <dbReference type="NCBI Taxonomy" id="32244"/>
    <lineage>
        <taxon>Eukaryota</taxon>
        <taxon>Viridiplantae</taxon>
        <taxon>Streptophyta</taxon>
        <taxon>Embryophyta</taxon>
        <taxon>Tracheophyta</taxon>
        <taxon>Spermatophyta</taxon>
        <taxon>Magnoliopsida</taxon>
        <taxon>eudicotyledons</taxon>
        <taxon>Gunneridae</taxon>
        <taxon>Pentapetalae</taxon>
        <taxon>rosids</taxon>
        <taxon>fabids</taxon>
        <taxon>Fabales</taxon>
        <taxon>Quillajaceae</taxon>
        <taxon>Quillaja</taxon>
    </lineage>
</organism>
<dbReference type="KEGG" id="qsa:O6P43_020117"/>
<evidence type="ECO:0000259" key="1">
    <source>
        <dbReference type="Pfam" id="PF22936"/>
    </source>
</evidence>
<gene>
    <name evidence="2" type="ORF">O6P43_020117</name>
</gene>
<evidence type="ECO:0000313" key="3">
    <source>
        <dbReference type="Proteomes" id="UP001163823"/>
    </source>
</evidence>
<reference evidence="2" key="1">
    <citation type="journal article" date="2023" name="Science">
        <title>Elucidation of the pathway for biosynthesis of saponin adjuvants from the soapbark tree.</title>
        <authorList>
            <person name="Reed J."/>
            <person name="Orme A."/>
            <person name="El-Demerdash A."/>
            <person name="Owen C."/>
            <person name="Martin L.B.B."/>
            <person name="Misra R.C."/>
            <person name="Kikuchi S."/>
            <person name="Rejzek M."/>
            <person name="Martin A.C."/>
            <person name="Harkess A."/>
            <person name="Leebens-Mack J."/>
            <person name="Louveau T."/>
            <person name="Stephenson M.J."/>
            <person name="Osbourn A."/>
        </authorList>
    </citation>
    <scope>NUCLEOTIDE SEQUENCE</scope>
    <source>
        <strain evidence="2">S10</strain>
    </source>
</reference>
<evidence type="ECO:0000313" key="2">
    <source>
        <dbReference type="EMBL" id="KAJ7959556.1"/>
    </source>
</evidence>
<dbReference type="AlphaFoldDB" id="A0AAD7LJZ0"/>
<keyword evidence="3" id="KW-1185">Reference proteome</keyword>
<dbReference type="EMBL" id="JARAOO010000008">
    <property type="protein sequence ID" value="KAJ7959556.1"/>
    <property type="molecule type" value="Genomic_DNA"/>
</dbReference>
<dbReference type="Proteomes" id="UP001163823">
    <property type="component" value="Chromosome 8"/>
</dbReference>
<accession>A0AAD7LJZ0</accession>
<dbReference type="InterPro" id="IPR054722">
    <property type="entry name" value="PolX-like_BBD"/>
</dbReference>
<proteinExistence type="predicted"/>
<feature type="domain" description="Retrovirus-related Pol polyprotein from transposon TNT 1-94-like beta-barrel" evidence="1">
    <location>
        <begin position="46"/>
        <end position="128"/>
    </location>
</feature>
<protein>
    <submittedName>
        <fullName evidence="2">Retrovirus-related Pol polyprotein from transposon TNT 1-94</fullName>
    </submittedName>
</protein>
<dbReference type="Pfam" id="PF22936">
    <property type="entry name" value="Pol_BBD"/>
    <property type="match status" value="1"/>
</dbReference>